<feature type="binding site" evidence="9">
    <location>
        <position position="54"/>
    </location>
    <ligand>
        <name>ATP</name>
        <dbReference type="ChEBI" id="CHEBI:30616"/>
    </ligand>
</feature>
<dbReference type="PROSITE" id="PS50011">
    <property type="entry name" value="PROTEIN_KINASE_DOM"/>
    <property type="match status" value="1"/>
</dbReference>
<keyword evidence="6 9" id="KW-0067">ATP-binding</keyword>
<dbReference type="SUPFAM" id="SSF56112">
    <property type="entry name" value="Protein kinase-like (PK-like)"/>
    <property type="match status" value="1"/>
</dbReference>
<evidence type="ECO:0000256" key="1">
    <source>
        <dbReference type="ARBA" id="ARBA00012425"/>
    </source>
</evidence>
<keyword evidence="5" id="KW-0418">Kinase</keyword>
<evidence type="ECO:0000256" key="9">
    <source>
        <dbReference type="PROSITE-ProRule" id="PRU10141"/>
    </source>
</evidence>
<evidence type="ECO:0000256" key="3">
    <source>
        <dbReference type="ARBA" id="ARBA00022679"/>
    </source>
</evidence>
<comment type="catalytic activity">
    <reaction evidence="7">
        <text>L-threonyl-[protein] + ATP = O-phospho-L-threonyl-[protein] + ADP + H(+)</text>
        <dbReference type="Rhea" id="RHEA:46608"/>
        <dbReference type="Rhea" id="RHEA-COMP:11060"/>
        <dbReference type="Rhea" id="RHEA-COMP:11605"/>
        <dbReference type="ChEBI" id="CHEBI:15378"/>
        <dbReference type="ChEBI" id="CHEBI:30013"/>
        <dbReference type="ChEBI" id="CHEBI:30616"/>
        <dbReference type="ChEBI" id="CHEBI:61977"/>
        <dbReference type="ChEBI" id="CHEBI:456216"/>
        <dbReference type="EC" id="2.7.11.22"/>
    </reaction>
</comment>
<dbReference type="OrthoDB" id="849796at2759"/>
<evidence type="ECO:0000256" key="4">
    <source>
        <dbReference type="ARBA" id="ARBA00022741"/>
    </source>
</evidence>
<dbReference type="PANTHER" id="PTHR24056">
    <property type="entry name" value="CELL DIVISION PROTEIN KINASE"/>
    <property type="match status" value="1"/>
</dbReference>
<keyword evidence="2" id="KW-0723">Serine/threonine-protein kinase</keyword>
<reference evidence="11" key="2">
    <citation type="journal article" date="2023" name="Int. J. Mol. Sci.">
        <title>De Novo Assembly and Annotation of 11 Diverse Shrub Willow (Salix) Genomes Reveals Novel Gene Organization in Sex-Linked Regions.</title>
        <authorList>
            <person name="Hyden B."/>
            <person name="Feng K."/>
            <person name="Yates T.B."/>
            <person name="Jawdy S."/>
            <person name="Cereghino C."/>
            <person name="Smart L.B."/>
            <person name="Muchero W."/>
        </authorList>
    </citation>
    <scope>NUCLEOTIDE SEQUENCE [LARGE SCALE GENOMIC DNA]</scope>
    <source>
        <tissue evidence="11">Shoot tip</tissue>
    </source>
</reference>
<evidence type="ECO:0000259" key="10">
    <source>
        <dbReference type="PROSITE" id="PS50011"/>
    </source>
</evidence>
<sequence>MPANSGEFVFSLFRRAFEMENYEFELDGYPIGAGDYGIVYAATDRATDQTVAVKMIRLQAEITKRLAREIYLLYEIEHPNVVRLQRTFFHDGTLCLVFEFFGSSMREFLETRSQKFKDPETVKELMRQILSARDFIQSNTKLSPQVTTIEYRAPEMLLGAPTYTIAVDVWSIGCVFAEMARGQALFDGGSEIEVLKEIFSIIGTPEEDEPCSLPPFAFAIPNNKPKDLAEVVPQLNDDGIDLLGVKYQVELVYIKYNYIKEMVTSRLDTHGCKMLVLDPHARITAEAALAHPYFTKHVKEEI</sequence>
<proteinExistence type="predicted"/>
<dbReference type="AlphaFoldDB" id="A0A9Q0ZXB5"/>
<dbReference type="InterPro" id="IPR017441">
    <property type="entry name" value="Protein_kinase_ATP_BS"/>
</dbReference>
<keyword evidence="3" id="KW-0808">Transferase</keyword>
<dbReference type="EMBL" id="JAPFFL010000001">
    <property type="protein sequence ID" value="KAJ6750224.1"/>
    <property type="molecule type" value="Genomic_DNA"/>
</dbReference>
<keyword evidence="12" id="KW-1185">Reference proteome</keyword>
<dbReference type="GO" id="GO:0005634">
    <property type="term" value="C:nucleus"/>
    <property type="evidence" value="ECO:0007669"/>
    <property type="project" value="TreeGrafter"/>
</dbReference>
<evidence type="ECO:0000256" key="8">
    <source>
        <dbReference type="ARBA" id="ARBA00048367"/>
    </source>
</evidence>
<dbReference type="EC" id="2.7.11.22" evidence="1"/>
<dbReference type="Pfam" id="PF00069">
    <property type="entry name" value="Pkinase"/>
    <property type="match status" value="1"/>
</dbReference>
<dbReference type="GO" id="GO:0004674">
    <property type="term" value="F:protein serine/threonine kinase activity"/>
    <property type="evidence" value="ECO:0007669"/>
    <property type="project" value="TreeGrafter"/>
</dbReference>
<dbReference type="PANTHER" id="PTHR24056:SF254">
    <property type="entry name" value="CYCLIN-DEPENDENT KINASE 2"/>
    <property type="match status" value="1"/>
</dbReference>
<name>A0A9Q0ZXB5_SALVM</name>
<comment type="catalytic activity">
    <reaction evidence="8">
        <text>L-seryl-[protein] + ATP = O-phospho-L-seryl-[protein] + ADP + H(+)</text>
        <dbReference type="Rhea" id="RHEA:17989"/>
        <dbReference type="Rhea" id="RHEA-COMP:9863"/>
        <dbReference type="Rhea" id="RHEA-COMP:11604"/>
        <dbReference type="ChEBI" id="CHEBI:15378"/>
        <dbReference type="ChEBI" id="CHEBI:29999"/>
        <dbReference type="ChEBI" id="CHEBI:30616"/>
        <dbReference type="ChEBI" id="CHEBI:83421"/>
        <dbReference type="ChEBI" id="CHEBI:456216"/>
        <dbReference type="EC" id="2.7.11.22"/>
    </reaction>
</comment>
<keyword evidence="4 9" id="KW-0547">Nucleotide-binding</keyword>
<organism evidence="11 12">
    <name type="scientific">Salix viminalis</name>
    <name type="common">Common osier</name>
    <name type="synonym">Basket willow</name>
    <dbReference type="NCBI Taxonomy" id="40686"/>
    <lineage>
        <taxon>Eukaryota</taxon>
        <taxon>Viridiplantae</taxon>
        <taxon>Streptophyta</taxon>
        <taxon>Embryophyta</taxon>
        <taxon>Tracheophyta</taxon>
        <taxon>Spermatophyta</taxon>
        <taxon>Magnoliopsida</taxon>
        <taxon>eudicotyledons</taxon>
        <taxon>Gunneridae</taxon>
        <taxon>Pentapetalae</taxon>
        <taxon>rosids</taxon>
        <taxon>fabids</taxon>
        <taxon>Malpighiales</taxon>
        <taxon>Salicaceae</taxon>
        <taxon>Saliceae</taxon>
        <taxon>Salix</taxon>
    </lineage>
</organism>
<protein>
    <recommendedName>
        <fullName evidence="1">cyclin-dependent kinase</fullName>
        <ecNumber evidence="1">2.7.11.22</ecNumber>
    </recommendedName>
</protein>
<comment type="caution">
    <text evidence="11">The sequence shown here is derived from an EMBL/GenBank/DDBJ whole genome shotgun (WGS) entry which is preliminary data.</text>
</comment>
<evidence type="ECO:0000256" key="5">
    <source>
        <dbReference type="ARBA" id="ARBA00022777"/>
    </source>
</evidence>
<feature type="domain" description="Protein kinase" evidence="10">
    <location>
        <begin position="25"/>
        <end position="294"/>
    </location>
</feature>
<evidence type="ECO:0000256" key="7">
    <source>
        <dbReference type="ARBA" id="ARBA00047811"/>
    </source>
</evidence>
<accession>A0A9Q0ZXB5</accession>
<evidence type="ECO:0000313" key="11">
    <source>
        <dbReference type="EMBL" id="KAJ6750224.1"/>
    </source>
</evidence>
<gene>
    <name evidence="11" type="ORF">OIU85_000823</name>
</gene>
<evidence type="ECO:0000256" key="2">
    <source>
        <dbReference type="ARBA" id="ARBA00022527"/>
    </source>
</evidence>
<reference evidence="11" key="1">
    <citation type="submission" date="2022-11" db="EMBL/GenBank/DDBJ databases">
        <authorList>
            <person name="Hyden B.L."/>
            <person name="Feng K."/>
            <person name="Yates T."/>
            <person name="Jawdy S."/>
            <person name="Smart L.B."/>
            <person name="Muchero W."/>
        </authorList>
    </citation>
    <scope>NUCLEOTIDE SEQUENCE</scope>
    <source>
        <tissue evidence="11">Shoot tip</tissue>
    </source>
</reference>
<dbReference type="InterPro" id="IPR050108">
    <property type="entry name" value="CDK"/>
</dbReference>
<dbReference type="Gene3D" id="1.10.510.10">
    <property type="entry name" value="Transferase(Phosphotransferase) domain 1"/>
    <property type="match status" value="3"/>
</dbReference>
<evidence type="ECO:0000256" key="6">
    <source>
        <dbReference type="ARBA" id="ARBA00022840"/>
    </source>
</evidence>
<dbReference type="Proteomes" id="UP001151529">
    <property type="component" value="Chromosome 16"/>
</dbReference>
<dbReference type="PROSITE" id="PS00107">
    <property type="entry name" value="PROTEIN_KINASE_ATP"/>
    <property type="match status" value="1"/>
</dbReference>
<dbReference type="InterPro" id="IPR000719">
    <property type="entry name" value="Prot_kinase_dom"/>
</dbReference>
<dbReference type="InterPro" id="IPR011009">
    <property type="entry name" value="Kinase-like_dom_sf"/>
</dbReference>
<dbReference type="GO" id="GO:0005524">
    <property type="term" value="F:ATP binding"/>
    <property type="evidence" value="ECO:0007669"/>
    <property type="project" value="UniProtKB-UniRule"/>
</dbReference>
<evidence type="ECO:0000313" key="12">
    <source>
        <dbReference type="Proteomes" id="UP001151529"/>
    </source>
</evidence>